<name>A0A086KWG8_TOXGO</name>
<feature type="coiled-coil region" evidence="10">
    <location>
        <begin position="50"/>
        <end position="135"/>
    </location>
</feature>
<feature type="transmembrane region" description="Helical" evidence="9">
    <location>
        <begin position="502"/>
        <end position="519"/>
    </location>
</feature>
<feature type="transmembrane region" description="Helical" evidence="9">
    <location>
        <begin position="843"/>
        <end position="868"/>
    </location>
</feature>
<dbReference type="PANTHER" id="PTHR11629">
    <property type="entry name" value="VACUOLAR PROTON ATPASES"/>
    <property type="match status" value="1"/>
</dbReference>
<dbReference type="Pfam" id="PF01496">
    <property type="entry name" value="V_ATPase_I"/>
    <property type="match status" value="1"/>
</dbReference>
<comment type="subcellular location">
    <subcellularLocation>
        <location evidence="1">Membrane</location>
        <topology evidence="1">Multi-pass membrane protein</topology>
    </subcellularLocation>
</comment>
<dbReference type="GO" id="GO:0007035">
    <property type="term" value="P:vacuolar acidification"/>
    <property type="evidence" value="ECO:0007669"/>
    <property type="project" value="TreeGrafter"/>
</dbReference>
<feature type="region of interest" description="Disordered" evidence="11">
    <location>
        <begin position="153"/>
        <end position="172"/>
    </location>
</feature>
<feature type="transmembrane region" description="Helical" evidence="9">
    <location>
        <begin position="581"/>
        <end position="598"/>
    </location>
</feature>
<feature type="region of interest" description="Disordered" evidence="11">
    <location>
        <begin position="180"/>
        <end position="211"/>
    </location>
</feature>
<evidence type="ECO:0000313" key="13">
    <source>
        <dbReference type="Proteomes" id="UP000028837"/>
    </source>
</evidence>
<dbReference type="GO" id="GO:0000220">
    <property type="term" value="C:vacuolar proton-transporting V-type ATPase, V0 domain"/>
    <property type="evidence" value="ECO:0007669"/>
    <property type="project" value="InterPro"/>
</dbReference>
<accession>A0A086KWG8</accession>
<dbReference type="GO" id="GO:0046961">
    <property type="term" value="F:proton-transporting ATPase activity, rotational mechanism"/>
    <property type="evidence" value="ECO:0007669"/>
    <property type="project" value="InterPro"/>
</dbReference>
<protein>
    <recommendedName>
        <fullName evidence="9">V-type proton ATPase subunit a</fullName>
    </recommendedName>
</protein>
<feature type="region of interest" description="Disordered" evidence="11">
    <location>
        <begin position="705"/>
        <end position="741"/>
    </location>
</feature>
<dbReference type="InterPro" id="IPR026028">
    <property type="entry name" value="V-type_ATPase_116kDa_su_euka"/>
</dbReference>
<sequence length="909" mass="101149">MTTLRSEPMLRGTLVLPSALPLAHGCLEALGRQGSVHFLDMNAHSLTRQFNTYIQRIDEMERIIRFLEEEVNRLQDAGAKIIVGPEGAQNFLDNDKSYQLDKVEEALNRLHAQFVRFKSNNADLIQQKNAALEEKCVMTTAVQQLQGSAMKDGFSAGAQNSPADGTAAGNSEEEVAKALLRQDDNKDMTPNADDPEAGLTKTEGGSSGSSVSTVAGMIATSAIGRFQRMLFRTTRGNAFCFFQSTAEKLVDSNTGNEVEKGVFVIYYQGAAHSLLREKIVKVCAAFDAKPYEWPHSAEEAATRLAGLQSLLDDKERALAAYEKYFLSEISLLLEVTRPGGSSLLEEWKMFCQKEKAVYATLNQFQGKDMTLRCDCWIPRDKEEEIRSILKDVSTDPNGEEQASAFLLIEKGQPTAMPPTYFKTTEFTEPSQVMVDTYGVPRYQEANPAVLTTITFPFLFGVMYGDIGHGLCVMLMGLWLLFRANALKQDRTAALHGAVKYRYMVFLMGFFAFFGGFMYNDWFALGLDIFGSRWTLKGAEAGSSSITMRKKDGEFPYPFGFDPAWKGATNELLFTNSFKMKFSVIVGFAQMFAGVLLKGSNAIFFREPLDFVFEFIPQVMFICSLVGYMDFLILYKWATPADQNKPNLINTIINMCMLAEVKSEDEMFSNQQTVERILLVFMVISIPLMLIPKPLILCSRLKKNHPPGAHKERLSSGKTNSSTIELEHAPSGGANGAGAAAAVGDGNENSAIEAGLRKQGTTEEREENVLSVIKEEIGEEHEGPGDIFIHQMIETIEFILGTISNTASYLRLWALSLAHQQLALVFYTQTVVRAIELTDNTTFVALALFVIFAAYACITFAVILCMDFLEVSLHALRLQWVEFQNKFFKGDGYKFAPLYFIKLLQGEDDA</sequence>
<comment type="similarity">
    <text evidence="2 9">Belongs to the V-ATPase 116 kDa subunit family.</text>
</comment>
<evidence type="ECO:0000256" key="8">
    <source>
        <dbReference type="ARBA" id="ARBA00023136"/>
    </source>
</evidence>
<keyword evidence="6 9" id="KW-1133">Transmembrane helix</keyword>
<keyword evidence="10" id="KW-0175">Coiled coil</keyword>
<dbReference type="PIRSF" id="PIRSF001293">
    <property type="entry name" value="ATP6V0A1"/>
    <property type="match status" value="1"/>
</dbReference>
<evidence type="ECO:0000256" key="2">
    <source>
        <dbReference type="ARBA" id="ARBA00009904"/>
    </source>
</evidence>
<keyword evidence="8 9" id="KW-0472">Membrane</keyword>
<feature type="transmembrane region" description="Helical" evidence="9">
    <location>
        <begin position="457"/>
        <end position="481"/>
    </location>
</feature>
<dbReference type="SMR" id="A0A086KWG8"/>
<evidence type="ECO:0000256" key="5">
    <source>
        <dbReference type="ARBA" id="ARBA00022781"/>
    </source>
</evidence>
<dbReference type="AlphaFoldDB" id="A0A086KWG8"/>
<dbReference type="PANTHER" id="PTHR11629:SF63">
    <property type="entry name" value="V-TYPE PROTON ATPASE SUBUNIT A"/>
    <property type="match status" value="1"/>
</dbReference>
<evidence type="ECO:0000256" key="7">
    <source>
        <dbReference type="ARBA" id="ARBA00023065"/>
    </source>
</evidence>
<evidence type="ECO:0000256" key="6">
    <source>
        <dbReference type="ARBA" id="ARBA00022989"/>
    </source>
</evidence>
<dbReference type="GO" id="GO:0051117">
    <property type="term" value="F:ATPase binding"/>
    <property type="evidence" value="ECO:0007669"/>
    <property type="project" value="TreeGrafter"/>
</dbReference>
<evidence type="ECO:0000256" key="1">
    <source>
        <dbReference type="ARBA" id="ARBA00004141"/>
    </source>
</evidence>
<feature type="transmembrane region" description="Helical" evidence="9">
    <location>
        <begin position="610"/>
        <end position="634"/>
    </location>
</feature>
<reference evidence="12 13" key="1">
    <citation type="submission" date="2014-02" db="EMBL/GenBank/DDBJ databases">
        <authorList>
            <person name="Sibley D."/>
            <person name="Venepally P."/>
            <person name="Karamycheva S."/>
            <person name="Hadjithomas M."/>
            <person name="Khan A."/>
            <person name="Brunk B."/>
            <person name="Roos D."/>
            <person name="Caler E."/>
            <person name="Lorenzi H."/>
        </authorList>
    </citation>
    <scope>NUCLEOTIDE SEQUENCE [LARGE SCALE GENOMIC DNA]</scope>
    <source>
        <strain evidence="12 13">GAB2-2007-GAL-DOM2</strain>
    </source>
</reference>
<feature type="transmembrane region" description="Helical" evidence="9">
    <location>
        <begin position="676"/>
        <end position="695"/>
    </location>
</feature>
<keyword evidence="4 9" id="KW-0812">Transmembrane</keyword>
<comment type="function">
    <text evidence="9">Essential component of the vacuolar proton pump (V-ATPase), a multimeric enzyme that catalyzes the translocation of protons across the membranes. Required for assembly and activity of the V-ATPase.</text>
</comment>
<evidence type="ECO:0000256" key="10">
    <source>
        <dbReference type="SAM" id="Coils"/>
    </source>
</evidence>
<evidence type="ECO:0000256" key="4">
    <source>
        <dbReference type="ARBA" id="ARBA00022692"/>
    </source>
</evidence>
<keyword evidence="7 9" id="KW-0406">Ion transport</keyword>
<keyword evidence="5 9" id="KW-0375">Hydrogen ion transport</keyword>
<dbReference type="EMBL" id="AHZU02000081">
    <property type="protein sequence ID" value="KFG48736.1"/>
    <property type="molecule type" value="Genomic_DNA"/>
</dbReference>
<proteinExistence type="inferred from homology"/>
<evidence type="ECO:0000256" key="9">
    <source>
        <dbReference type="RuleBase" id="RU361189"/>
    </source>
</evidence>
<gene>
    <name evidence="12" type="ORF">TGDOM2_232830</name>
</gene>
<evidence type="ECO:0000313" key="12">
    <source>
        <dbReference type="EMBL" id="KFG48736.1"/>
    </source>
</evidence>
<evidence type="ECO:0000256" key="3">
    <source>
        <dbReference type="ARBA" id="ARBA00022448"/>
    </source>
</evidence>
<dbReference type="OrthoDB" id="10264220at2759"/>
<comment type="caution">
    <text evidence="12">The sequence shown here is derived from an EMBL/GenBank/DDBJ whole genome shotgun (WGS) entry which is preliminary data.</text>
</comment>
<dbReference type="VEuPathDB" id="ToxoDB:TGDOM2_232830"/>
<dbReference type="Proteomes" id="UP000028837">
    <property type="component" value="Unassembled WGS sequence"/>
</dbReference>
<organism evidence="12 13">
    <name type="scientific">Toxoplasma gondii GAB2-2007-GAL-DOM2</name>
    <dbReference type="NCBI Taxonomy" id="1130820"/>
    <lineage>
        <taxon>Eukaryota</taxon>
        <taxon>Sar</taxon>
        <taxon>Alveolata</taxon>
        <taxon>Apicomplexa</taxon>
        <taxon>Conoidasida</taxon>
        <taxon>Coccidia</taxon>
        <taxon>Eucoccidiorida</taxon>
        <taxon>Eimeriorina</taxon>
        <taxon>Sarcocystidae</taxon>
        <taxon>Toxoplasma</taxon>
    </lineage>
</organism>
<keyword evidence="3 9" id="KW-0813">Transport</keyword>
<evidence type="ECO:0000256" key="11">
    <source>
        <dbReference type="SAM" id="MobiDB-lite"/>
    </source>
</evidence>
<dbReference type="InterPro" id="IPR002490">
    <property type="entry name" value="V-ATPase_116kDa_su"/>
</dbReference>